<sequence length="1363" mass="153071">MSTRPALSCVCALYMISIQVLQSNSRTSTHWRLDVNEEKVVQSNSRTSTHWRLDVNEEKVVQVKPGPGEEDLQEDEAPVEEAAFDILSSTVYWKGTGSWKRSHSIYEDVCEECRDNFPLPDTGVVFDVLQNNGRPEPGGGGKRKVPQDPTTSRSSGDSASGGTAAGQGSSNTSGNSGKPVSLECGKPANFTYYDHLIGIANRHNHPNAPEPQVAVIFNHKRVPELDLESLEKKLRKAKAERPRSIHLYNQLGNYWRIKGHTQRSIECFRKALALSPNNAEVLLDLAQVLFHLQYLDDAIFLARRSLEVHPPDQNAWLQHFTLGEILKAYGHYQEAAYHLRHCLELKPNFSPAMATLQEMESLPSSPVHVYTLLIIIFLVLGVLMGVLSSLEGGEEDRETGSGGKPSRQFNRPLKVGLSRPPNGVRTAKNKAHNGAWCNDCKMAEKVENLTLTVKIPPLLVVSNRLPFVLKKDPKTGKYTRHNSAGGLVTAVAPVMIECNGLWVGWPGIQVAEGEDLVIPETEGGLSPEQIIAVRVSPDLFEKYYNGFSNGTLWPLFHSMPDRAVFNLDTWDRFINLCKTTRIRSENPLEDLVVDFFRNDEWQGNSPDLSISLILFIDIQLCTCVKPGIAFKFKNSEGTRHSSPYSSSLHAYCQVNKIFAEEVMVGLRKLCQQDTAESPIVWIHDYHLMVAANTIRTAALEEGLTCRIGFFLHIPFPCYDIFRILPWGDQILQGILDCDLVGFHIDDYCRNFIECCHRLLGFRVDFESKLIEVGGGRMVQVKPLPIGIPYQKFENMAQIAPRGIQGNEKIILGVDRLDYTKGLVHRLRSIERFFEKYPQHIGNVTLLQVSVPSRTDVKEYKMLKDEIDMEVGRINGRFSTPIWSPIRYIYGSLPHKELVAFYRDAAIALVNPLRDGMNLVAKEFVACQVWEPGTLILSPFAGAGETMSEALMVNPYELENVADKLHDAVMMSIEERRVRMYHLQKRERRMDCDAWLRDFLKAMSTNGSEGDANHHSMKPLTVSDFEKDLSAHLEDSEKIVMLLDYDGTLAPIVMDPKVALMRPEMAQVLRRLNNHPDVTIAILSGRNIEEMKHMIDIEGIIYAGNHGLEILHPDGSVFTHPLCKQFMTDTEKIMQELQSNCCTGGAWVEQKDMMMTFHYRKVPNEQRKELVTKARSIIEGNGFKALKGDMCLEAWPPVEWDKGQASIHILRTTFGVDWFTRAKIIYVGDDELDEPAMQMLKGIGLTFRVTSGAAIDYQTSAQHRLASTDAVLTLLKFVERHCRDRAMPGLRLSRNRKSSDGSPTSSRPSTPTISMATELNLSGYTGTGGERTRSPSFTRKTSDSTAPHPYHVATLPEETSTKGT</sequence>
<dbReference type="Pfam" id="PF00982">
    <property type="entry name" value="Glyco_transf_20"/>
    <property type="match status" value="2"/>
</dbReference>
<proteinExistence type="inferred from homology"/>
<dbReference type="InterPro" id="IPR036412">
    <property type="entry name" value="HAD-like_sf"/>
</dbReference>
<dbReference type="PANTHER" id="PTHR10788">
    <property type="entry name" value="TREHALOSE-6-PHOSPHATE SYNTHASE"/>
    <property type="match status" value="1"/>
</dbReference>
<dbReference type="SUPFAM" id="SSF56784">
    <property type="entry name" value="HAD-like"/>
    <property type="match status" value="1"/>
</dbReference>
<feature type="compositionally biased region" description="Polar residues" evidence="3">
    <location>
        <begin position="1314"/>
        <end position="1323"/>
    </location>
</feature>
<dbReference type="NCBIfam" id="TIGR00685">
    <property type="entry name" value="T6PP"/>
    <property type="match status" value="1"/>
</dbReference>
<dbReference type="Gene3D" id="3.30.70.1020">
    <property type="entry name" value="Trehalose-6-phosphate phosphatase related protein, domain 2"/>
    <property type="match status" value="1"/>
</dbReference>
<feature type="region of interest" description="Disordered" evidence="3">
    <location>
        <begin position="127"/>
        <end position="180"/>
    </location>
</feature>
<feature type="region of interest" description="Disordered" evidence="3">
    <location>
        <begin position="1287"/>
        <end position="1363"/>
    </location>
</feature>
<dbReference type="FunFam" id="3.40.50.2000:FF:000113">
    <property type="entry name" value="Alpha,alpha-trehalose-phosphate synthase"/>
    <property type="match status" value="1"/>
</dbReference>
<dbReference type="InterPro" id="IPR019734">
    <property type="entry name" value="TPR_rpt"/>
</dbReference>
<dbReference type="InterPro" id="IPR023214">
    <property type="entry name" value="HAD_sf"/>
</dbReference>
<accession>A0A7R8W2A9</accession>
<name>A0A7R8W2A9_9CRUS</name>
<feature type="region of interest" description="Disordered" evidence="3">
    <location>
        <begin position="393"/>
        <end position="415"/>
    </location>
</feature>
<dbReference type="SUPFAM" id="SSF53756">
    <property type="entry name" value="UDP-Glycosyltransferase/glycogen phosphorylase"/>
    <property type="match status" value="2"/>
</dbReference>
<comment type="similarity">
    <text evidence="2">In the C-terminal section; belongs to the trehalose phosphatase family.</text>
</comment>
<feature type="compositionally biased region" description="Low complexity" evidence="3">
    <location>
        <begin position="1299"/>
        <end position="1313"/>
    </location>
</feature>
<dbReference type="GO" id="GO:0004805">
    <property type="term" value="F:trehalose-phosphatase activity"/>
    <property type="evidence" value="ECO:0007669"/>
    <property type="project" value="TreeGrafter"/>
</dbReference>
<dbReference type="PANTHER" id="PTHR10788:SF106">
    <property type="entry name" value="BCDNA.GH08860"/>
    <property type="match status" value="1"/>
</dbReference>
<keyword evidence="4" id="KW-0732">Signal</keyword>
<dbReference type="EMBL" id="OB660199">
    <property type="protein sequence ID" value="CAD7223431.1"/>
    <property type="molecule type" value="Genomic_DNA"/>
</dbReference>
<dbReference type="CDD" id="cd03788">
    <property type="entry name" value="GT20_TPS"/>
    <property type="match status" value="1"/>
</dbReference>
<dbReference type="PROSITE" id="PS50005">
    <property type="entry name" value="TPR"/>
    <property type="match status" value="2"/>
</dbReference>
<gene>
    <name evidence="5" type="ORF">CTOB1V02_LOCUS1416</name>
</gene>
<dbReference type="InterPro" id="IPR011990">
    <property type="entry name" value="TPR-like_helical_dom_sf"/>
</dbReference>
<evidence type="ECO:0000256" key="2">
    <source>
        <dbReference type="ARBA" id="ARBA00006330"/>
    </source>
</evidence>
<protein>
    <submittedName>
        <fullName evidence="5">Uncharacterized protein</fullName>
    </submittedName>
</protein>
<dbReference type="Gene3D" id="3.40.50.1000">
    <property type="entry name" value="HAD superfamily/HAD-like"/>
    <property type="match status" value="1"/>
</dbReference>
<dbReference type="Gene3D" id="3.40.50.2000">
    <property type="entry name" value="Glycogen Phosphorylase B"/>
    <property type="match status" value="3"/>
</dbReference>
<reference evidence="5" key="1">
    <citation type="submission" date="2020-11" db="EMBL/GenBank/DDBJ databases">
        <authorList>
            <person name="Tran Van P."/>
        </authorList>
    </citation>
    <scope>NUCLEOTIDE SEQUENCE</scope>
</reference>
<feature type="compositionally biased region" description="Low complexity" evidence="3">
    <location>
        <begin position="150"/>
        <end position="177"/>
    </location>
</feature>
<dbReference type="InterPro" id="IPR003337">
    <property type="entry name" value="Trehalose_PPase"/>
</dbReference>
<dbReference type="GO" id="GO:0005829">
    <property type="term" value="C:cytosol"/>
    <property type="evidence" value="ECO:0007669"/>
    <property type="project" value="TreeGrafter"/>
</dbReference>
<dbReference type="NCBIfam" id="TIGR01484">
    <property type="entry name" value="HAD-SF-IIB"/>
    <property type="match status" value="1"/>
</dbReference>
<organism evidence="5">
    <name type="scientific">Cyprideis torosa</name>
    <dbReference type="NCBI Taxonomy" id="163714"/>
    <lineage>
        <taxon>Eukaryota</taxon>
        <taxon>Metazoa</taxon>
        <taxon>Ecdysozoa</taxon>
        <taxon>Arthropoda</taxon>
        <taxon>Crustacea</taxon>
        <taxon>Oligostraca</taxon>
        <taxon>Ostracoda</taxon>
        <taxon>Podocopa</taxon>
        <taxon>Podocopida</taxon>
        <taxon>Cytherocopina</taxon>
        <taxon>Cytheroidea</taxon>
        <taxon>Cytherideidae</taxon>
        <taxon>Cyprideis</taxon>
    </lineage>
</organism>
<evidence type="ECO:0000256" key="3">
    <source>
        <dbReference type="SAM" id="MobiDB-lite"/>
    </source>
</evidence>
<feature type="signal peptide" evidence="4">
    <location>
        <begin position="1"/>
        <end position="23"/>
    </location>
</feature>
<dbReference type="InterPro" id="IPR001830">
    <property type="entry name" value="Glyco_trans_20"/>
</dbReference>
<feature type="chain" id="PRO_5043714237" evidence="4">
    <location>
        <begin position="24"/>
        <end position="1363"/>
    </location>
</feature>
<evidence type="ECO:0000256" key="1">
    <source>
        <dbReference type="ARBA" id="ARBA00005409"/>
    </source>
</evidence>
<dbReference type="Gene3D" id="1.25.40.10">
    <property type="entry name" value="Tetratricopeptide repeat domain"/>
    <property type="match status" value="1"/>
</dbReference>
<evidence type="ECO:0000313" key="5">
    <source>
        <dbReference type="EMBL" id="CAD7223431.1"/>
    </source>
</evidence>
<dbReference type="Pfam" id="PF14559">
    <property type="entry name" value="TPR_19"/>
    <property type="match status" value="1"/>
</dbReference>
<dbReference type="SMART" id="SM00028">
    <property type="entry name" value="TPR"/>
    <property type="match status" value="3"/>
</dbReference>
<comment type="similarity">
    <text evidence="1">In the N-terminal section; belongs to the glycosyltransferase 20 family.</text>
</comment>
<dbReference type="OrthoDB" id="755951at2759"/>
<evidence type="ECO:0000256" key="4">
    <source>
        <dbReference type="SAM" id="SignalP"/>
    </source>
</evidence>
<dbReference type="GO" id="GO:0003825">
    <property type="term" value="F:alpha,alpha-trehalose-phosphate synthase (UDP-forming) activity"/>
    <property type="evidence" value="ECO:0007669"/>
    <property type="project" value="TreeGrafter"/>
</dbReference>
<feature type="compositionally biased region" description="Polar residues" evidence="3">
    <location>
        <begin position="1333"/>
        <end position="1344"/>
    </location>
</feature>
<dbReference type="GO" id="GO:0005992">
    <property type="term" value="P:trehalose biosynthetic process"/>
    <property type="evidence" value="ECO:0007669"/>
    <property type="project" value="InterPro"/>
</dbReference>
<dbReference type="InterPro" id="IPR006379">
    <property type="entry name" value="HAD-SF_hydro_IIB"/>
</dbReference>
<dbReference type="SUPFAM" id="SSF48452">
    <property type="entry name" value="TPR-like"/>
    <property type="match status" value="1"/>
</dbReference>
<dbReference type="Pfam" id="PF02358">
    <property type="entry name" value="Trehalose_PPase"/>
    <property type="match status" value="1"/>
</dbReference>